<feature type="compositionally biased region" description="Basic and acidic residues" evidence="2">
    <location>
        <begin position="270"/>
        <end position="281"/>
    </location>
</feature>
<sequence length="748" mass="82622">MVMADPNATVCKRLTRRHGVRVVCAASVEDCCLAVGNVVGHENIVSASRMNSAIVVFLNDVDKVRKLTQNGIVINNEMILVSPLSSPAKKVMLSNVPPFISDEAIGKELSRYGRMVSPIKKIPLGCKSPLVKHLVSFRRMVFMLLKEGVGELNVVFKFTVEGFDYNIFVSSDTDIKCFRCGQTGHLARACPERQSDPGVSERPGQDAAEPARVVPPAAAVRPAAEGPGAAAAPDLTESEPQAQPAAQTPTGATSAPEKPRTAEPAAAEPRSARPDRKKPWSTEKSSVGSGAVLEPPALTEAGAEVQGNRMETPDTTPVQGDGGDVDMADEPVFKVPNKRKKQGKGQGKKQARKDMKVEERESDSDDCISDSVLTFDSQEEQINVVYSAEDIKEFLRKTKWQKNVALEEFFPDRKQFIHDVKFFRREGAFVDVETFRLKKLITRYTLNVTRDIVRSLKALEIEIVELQRLEATGDRGHIEALKNKKAKMNDLLDITAQGALVRSRFKSAAEMDAPAKFFFSLEQKNGQKRFIHAVRTESGDLLSESTEIRKQTVSFYSKLYSSEWSGAQVVEDSFLVGLPKLSERAARELDRELSLEELHEALQRMENGRASGVDGLPAEFYKAFWAVIGQDVLDVLRDSIQRGELPLSCKRAVLTLLPKKGDLTHLKNWRPVSLLCTDYKLLSKALASRLTKVNWTKSEAILVGEWGGGQPTLPGGLAWKRGGFKYLGVYLGTNEFLNKNWEGSVEHV</sequence>
<dbReference type="SMART" id="SM00343">
    <property type="entry name" value="ZnF_C2HC"/>
    <property type="match status" value="1"/>
</dbReference>
<dbReference type="EMBL" id="JAUCMX010000017">
    <property type="protein sequence ID" value="KAK3519527.1"/>
    <property type="molecule type" value="Genomic_DNA"/>
</dbReference>
<dbReference type="Proteomes" id="UP001274896">
    <property type="component" value="Unassembled WGS sequence"/>
</dbReference>
<dbReference type="SUPFAM" id="SSF57756">
    <property type="entry name" value="Retrovirus zinc finger-like domains"/>
    <property type="match status" value="1"/>
</dbReference>
<proteinExistence type="predicted"/>
<keyword evidence="1" id="KW-0479">Metal-binding</keyword>
<keyword evidence="1" id="KW-0862">Zinc</keyword>
<dbReference type="InterPro" id="IPR036875">
    <property type="entry name" value="Znf_CCHC_sf"/>
</dbReference>
<dbReference type="Pfam" id="PF00098">
    <property type="entry name" value="zf-CCHC"/>
    <property type="match status" value="1"/>
</dbReference>
<dbReference type="GO" id="GO:0008270">
    <property type="term" value="F:zinc ion binding"/>
    <property type="evidence" value="ECO:0007669"/>
    <property type="project" value="UniProtKB-KW"/>
</dbReference>
<dbReference type="GO" id="GO:0003676">
    <property type="term" value="F:nucleic acid binding"/>
    <property type="evidence" value="ECO:0007669"/>
    <property type="project" value="InterPro"/>
</dbReference>
<feature type="domain" description="CCHC-type" evidence="3">
    <location>
        <begin position="176"/>
        <end position="192"/>
    </location>
</feature>
<dbReference type="InterPro" id="IPR001878">
    <property type="entry name" value="Znf_CCHC"/>
</dbReference>
<dbReference type="PROSITE" id="PS50158">
    <property type="entry name" value="ZF_CCHC"/>
    <property type="match status" value="1"/>
</dbReference>
<evidence type="ECO:0000313" key="5">
    <source>
        <dbReference type="Proteomes" id="UP001274896"/>
    </source>
</evidence>
<keyword evidence="5" id="KW-1185">Reference proteome</keyword>
<feature type="compositionally biased region" description="Basic residues" evidence="2">
    <location>
        <begin position="336"/>
        <end position="351"/>
    </location>
</feature>
<evidence type="ECO:0000313" key="4">
    <source>
        <dbReference type="EMBL" id="KAK3519527.1"/>
    </source>
</evidence>
<accession>A0AAE0QF98</accession>
<dbReference type="Gene3D" id="4.10.60.10">
    <property type="entry name" value="Zinc finger, CCHC-type"/>
    <property type="match status" value="1"/>
</dbReference>
<gene>
    <name evidence="4" type="ORF">QTP70_034596</name>
</gene>
<dbReference type="PANTHER" id="PTHR19446">
    <property type="entry name" value="REVERSE TRANSCRIPTASES"/>
    <property type="match status" value="1"/>
</dbReference>
<feature type="region of interest" description="Disordered" evidence="2">
    <location>
        <begin position="189"/>
        <end position="364"/>
    </location>
</feature>
<evidence type="ECO:0000259" key="3">
    <source>
        <dbReference type="PROSITE" id="PS50158"/>
    </source>
</evidence>
<name>A0AAE0QF98_9TELE</name>
<comment type="caution">
    <text evidence="4">The sequence shown here is derived from an EMBL/GenBank/DDBJ whole genome shotgun (WGS) entry which is preliminary data.</text>
</comment>
<keyword evidence="1" id="KW-0863">Zinc-finger</keyword>
<reference evidence="4" key="1">
    <citation type="submission" date="2023-06" db="EMBL/GenBank/DDBJ databases">
        <title>Male Hemibagrus guttatus genome.</title>
        <authorList>
            <person name="Bian C."/>
        </authorList>
    </citation>
    <scope>NUCLEOTIDE SEQUENCE</scope>
    <source>
        <strain evidence="4">Male_cb2023</strain>
        <tissue evidence="4">Muscle</tissue>
    </source>
</reference>
<evidence type="ECO:0000256" key="1">
    <source>
        <dbReference type="PROSITE-ProRule" id="PRU00047"/>
    </source>
</evidence>
<evidence type="ECO:0000256" key="2">
    <source>
        <dbReference type="SAM" id="MobiDB-lite"/>
    </source>
</evidence>
<feature type="compositionally biased region" description="Low complexity" evidence="2">
    <location>
        <begin position="207"/>
        <end position="269"/>
    </location>
</feature>
<organism evidence="4 5">
    <name type="scientific">Hemibagrus guttatus</name>
    <dbReference type="NCBI Taxonomy" id="175788"/>
    <lineage>
        <taxon>Eukaryota</taxon>
        <taxon>Metazoa</taxon>
        <taxon>Chordata</taxon>
        <taxon>Craniata</taxon>
        <taxon>Vertebrata</taxon>
        <taxon>Euteleostomi</taxon>
        <taxon>Actinopterygii</taxon>
        <taxon>Neopterygii</taxon>
        <taxon>Teleostei</taxon>
        <taxon>Ostariophysi</taxon>
        <taxon>Siluriformes</taxon>
        <taxon>Bagridae</taxon>
        <taxon>Hemibagrus</taxon>
    </lineage>
</organism>
<dbReference type="AlphaFoldDB" id="A0AAE0QF98"/>
<protein>
    <recommendedName>
        <fullName evidence="3">CCHC-type domain-containing protein</fullName>
    </recommendedName>
</protein>